<proteinExistence type="predicted"/>
<name>A0A0N4Z3S9_PARTI</name>
<feature type="region of interest" description="Disordered" evidence="1">
    <location>
        <begin position="212"/>
        <end position="272"/>
    </location>
</feature>
<accession>A0A0N4Z3S9</accession>
<dbReference type="AlphaFoldDB" id="A0A0N4Z3S9"/>
<feature type="region of interest" description="Disordered" evidence="1">
    <location>
        <begin position="380"/>
        <end position="490"/>
    </location>
</feature>
<dbReference type="Proteomes" id="UP000038045">
    <property type="component" value="Unplaced"/>
</dbReference>
<feature type="compositionally biased region" description="Basic and acidic residues" evidence="1">
    <location>
        <begin position="149"/>
        <end position="158"/>
    </location>
</feature>
<sequence length="490" mass="53309">MPLSSRVCWIWTTGSALRSRTTGRAFPAARPSWPPRRRRTWACLLPFPQRTAPAAPARPRHDRRPPVAAGPQPCLCPPGAGHAADRLHLQLPRPSDSRHPGPGHQGGPGPDQYAAGRAGRHRLRPAVFDAGHSAGGRRRPDQPQLGHHPVADGMERVHRPLRHGHRLLEPVLHARRRRRRRSRRRGAQLRHHFRILPARAPGPRPVDLFAGHPGRTGCRGRSGSRHRQGGGLARRLHRAGRRGGGDRADLPSGGQGAETPRRQDPPAHRRRLLDPGEEAQLLADGFRLSHEQPGRLRPGLLEPVHSDADVRLRPDHHLLLFRLPAVLRRGDGRVSGRGSGGQAGQDGSRRLRQGVLHRLGRHSALLHRRFHELLAGAGLVPAGDPQRPDGAVRRPADHGHAAPGAVPYASDGGGLLPVHQQSDRDRRRLVAAGRAERRHDPPLRRPGPALFRRRPDGLLCDLGGAGPAGRSHPAQGLGGGRRSLIPGAVA</sequence>
<organism evidence="2 3">
    <name type="scientific">Parastrongyloides trichosuri</name>
    <name type="common">Possum-specific nematode worm</name>
    <dbReference type="NCBI Taxonomy" id="131310"/>
    <lineage>
        <taxon>Eukaryota</taxon>
        <taxon>Metazoa</taxon>
        <taxon>Ecdysozoa</taxon>
        <taxon>Nematoda</taxon>
        <taxon>Chromadorea</taxon>
        <taxon>Rhabditida</taxon>
        <taxon>Tylenchina</taxon>
        <taxon>Panagrolaimomorpha</taxon>
        <taxon>Strongyloidoidea</taxon>
        <taxon>Strongyloididae</taxon>
        <taxon>Parastrongyloides</taxon>
    </lineage>
</organism>
<protein>
    <submittedName>
        <fullName evidence="3">LigA</fullName>
    </submittedName>
</protein>
<feature type="compositionally biased region" description="Basic residues" evidence="1">
    <location>
        <begin position="222"/>
        <end position="241"/>
    </location>
</feature>
<keyword evidence="2" id="KW-1185">Reference proteome</keyword>
<evidence type="ECO:0000256" key="1">
    <source>
        <dbReference type="SAM" id="MobiDB-lite"/>
    </source>
</evidence>
<feature type="compositionally biased region" description="Basic and acidic residues" evidence="1">
    <location>
        <begin position="421"/>
        <end position="443"/>
    </location>
</feature>
<feature type="compositionally biased region" description="Basic and acidic residues" evidence="1">
    <location>
        <begin position="386"/>
        <end position="400"/>
    </location>
</feature>
<evidence type="ECO:0000313" key="3">
    <source>
        <dbReference type="WBParaSite" id="PTRK_0000157200.1"/>
    </source>
</evidence>
<feature type="region of interest" description="Disordered" evidence="1">
    <location>
        <begin position="50"/>
        <end position="116"/>
    </location>
</feature>
<feature type="compositionally biased region" description="Basic residues" evidence="1">
    <location>
        <begin position="173"/>
        <end position="192"/>
    </location>
</feature>
<dbReference type="WBParaSite" id="PTRK_0000157200.1">
    <property type="protein sequence ID" value="PTRK_0000157200.1"/>
    <property type="gene ID" value="PTRK_0000157200"/>
</dbReference>
<reference evidence="3" key="1">
    <citation type="submission" date="2017-02" db="UniProtKB">
        <authorList>
            <consortium name="WormBaseParasite"/>
        </authorList>
    </citation>
    <scope>IDENTIFICATION</scope>
</reference>
<feature type="region of interest" description="Disordered" evidence="1">
    <location>
        <begin position="130"/>
        <end position="192"/>
    </location>
</feature>
<evidence type="ECO:0000313" key="2">
    <source>
        <dbReference type="Proteomes" id="UP000038045"/>
    </source>
</evidence>